<dbReference type="AlphaFoldDB" id="A0A9P1D7F8"/>
<feature type="compositionally biased region" description="Basic and acidic residues" evidence="1">
    <location>
        <begin position="176"/>
        <end position="186"/>
    </location>
</feature>
<dbReference type="Proteomes" id="UP001152797">
    <property type="component" value="Unassembled WGS sequence"/>
</dbReference>
<feature type="region of interest" description="Disordered" evidence="1">
    <location>
        <begin position="339"/>
        <end position="363"/>
    </location>
</feature>
<sequence>MLDKGDGGAADLAKAHSKARKRAVPRESVEGGEVAADPAADGSVPDKPDKPDADHQKQVLADLWEEKDWIHLTDFVSQVGERDGMSWQRVGALGQPDCCKIFFADITLCGASGPLGRDMSGGRSLTSSAAYTPSFAAWVVQQVLNAAALRRAKALSLAPAAPVAPKSAPAVKRKKDKETHDAKDGQDAAVVPVATPSRALAMFWSKYKVPKGQTATVPSSTMDASDTTGAANCTEPTGVEGEPTVPSSTMDASDTNNVETGAGAANCTEPTGVEGEPTNTEHVEPPSSSKMTKLESSSSVDSMTLESGWRYDEKMKKKEAKTTSTGSTVAIPSPVVETPTVETMGPKEDTSTLGAATGVPTPPETVETGVTGELKFDAGVAAEFARLLHGDTLKSIEAQVMQLGKAEVDTTVEAYQGHPSMDAFESYMQTQTPEGATCKFGCEDPVDEMIVFRVWLQAMLNCKPVEQTPQRVPQRPSPTSVIKQVLTRATTVDMTPNAAAAPPATPPPAPAGEAPDAASLQQKVLRAKKAKWHRSMKSEGRNQEGWDALFNMFVECGENWLQCDLVTQNSDVREHDLDEKYKDDATVKDLIERKTAAQQYESNPDFPDREDLRLYWCWQSTTETDRHAHLNQVGTQSSGRISAAQAQSSPIVAAAPTGHLRSGAAIGELGGKGAGKGKDPAAKPKPKPKPKTAPKAKTPLQEATAAMKSSADAILECKSWRSKLQGAGPEHMVDAMVKDTGVHLATIEAKRSSLETSLAEGKPDEEILVSTQGLVQSVKDYKAAATHVKKVSSKPKAKKAEAKEPDQQPGA</sequence>
<feature type="region of interest" description="Disordered" evidence="1">
    <location>
        <begin position="663"/>
        <end position="699"/>
    </location>
</feature>
<feature type="compositionally biased region" description="Polar residues" evidence="1">
    <location>
        <begin position="216"/>
        <end position="235"/>
    </location>
</feature>
<dbReference type="EMBL" id="CAMXCT030003413">
    <property type="protein sequence ID" value="CAL4791647.1"/>
    <property type="molecule type" value="Genomic_DNA"/>
</dbReference>
<reference evidence="2" key="1">
    <citation type="submission" date="2022-10" db="EMBL/GenBank/DDBJ databases">
        <authorList>
            <person name="Chen Y."/>
            <person name="Dougan E. K."/>
            <person name="Chan C."/>
            <person name="Rhodes N."/>
            <person name="Thang M."/>
        </authorList>
    </citation>
    <scope>NUCLEOTIDE SEQUENCE</scope>
</reference>
<dbReference type="EMBL" id="CAMXCT020003413">
    <property type="protein sequence ID" value="CAL1157710.1"/>
    <property type="molecule type" value="Genomic_DNA"/>
</dbReference>
<accession>A0A9P1D7F8</accession>
<feature type="region of interest" description="Disordered" evidence="1">
    <location>
        <begin position="494"/>
        <end position="520"/>
    </location>
</feature>
<organism evidence="2">
    <name type="scientific">Cladocopium goreaui</name>
    <dbReference type="NCBI Taxonomy" id="2562237"/>
    <lineage>
        <taxon>Eukaryota</taxon>
        <taxon>Sar</taxon>
        <taxon>Alveolata</taxon>
        <taxon>Dinophyceae</taxon>
        <taxon>Suessiales</taxon>
        <taxon>Symbiodiniaceae</taxon>
        <taxon>Cladocopium</taxon>
    </lineage>
</organism>
<evidence type="ECO:0000256" key="1">
    <source>
        <dbReference type="SAM" id="MobiDB-lite"/>
    </source>
</evidence>
<reference evidence="3" key="2">
    <citation type="submission" date="2024-04" db="EMBL/GenBank/DDBJ databases">
        <authorList>
            <person name="Chen Y."/>
            <person name="Shah S."/>
            <person name="Dougan E. K."/>
            <person name="Thang M."/>
            <person name="Chan C."/>
        </authorList>
    </citation>
    <scope>NUCLEOTIDE SEQUENCE [LARGE SCALE GENOMIC DNA]</scope>
</reference>
<feature type="compositionally biased region" description="Basic residues" evidence="1">
    <location>
        <begin position="787"/>
        <end position="797"/>
    </location>
</feature>
<evidence type="ECO:0000313" key="3">
    <source>
        <dbReference type="EMBL" id="CAL1157710.1"/>
    </source>
</evidence>
<feature type="region of interest" description="Disordered" evidence="1">
    <location>
        <begin position="1"/>
        <end position="55"/>
    </location>
</feature>
<feature type="compositionally biased region" description="Low complexity" evidence="1">
    <location>
        <begin position="287"/>
        <end position="299"/>
    </location>
</feature>
<dbReference type="EMBL" id="CAMXCT010003413">
    <property type="protein sequence ID" value="CAI4004335.1"/>
    <property type="molecule type" value="Genomic_DNA"/>
</dbReference>
<feature type="compositionally biased region" description="Polar residues" evidence="1">
    <location>
        <begin position="245"/>
        <end position="259"/>
    </location>
</feature>
<protein>
    <submittedName>
        <fullName evidence="4">Integrase catalytic domain-containing protein</fullName>
    </submittedName>
</protein>
<evidence type="ECO:0000313" key="5">
    <source>
        <dbReference type="Proteomes" id="UP001152797"/>
    </source>
</evidence>
<feature type="compositionally biased region" description="Basic and acidic residues" evidence="1">
    <location>
        <begin position="44"/>
        <end position="55"/>
    </location>
</feature>
<name>A0A9P1D7F8_9DINO</name>
<feature type="region of interest" description="Disordered" evidence="1">
    <location>
        <begin position="786"/>
        <end position="811"/>
    </location>
</feature>
<feature type="compositionally biased region" description="Basic and acidic residues" evidence="1">
    <location>
        <begin position="798"/>
        <end position="811"/>
    </location>
</feature>
<feature type="region of interest" description="Disordered" evidence="1">
    <location>
        <begin position="163"/>
        <end position="189"/>
    </location>
</feature>
<evidence type="ECO:0000313" key="2">
    <source>
        <dbReference type="EMBL" id="CAI4004335.1"/>
    </source>
</evidence>
<feature type="compositionally biased region" description="Basic residues" evidence="1">
    <location>
        <begin position="684"/>
        <end position="694"/>
    </location>
</feature>
<feature type="region of interest" description="Disordered" evidence="1">
    <location>
        <begin position="216"/>
        <end position="301"/>
    </location>
</feature>
<keyword evidence="5" id="KW-1185">Reference proteome</keyword>
<gene>
    <name evidence="2" type="ORF">C1SCF055_LOCUS30127</name>
</gene>
<comment type="caution">
    <text evidence="2">The sequence shown here is derived from an EMBL/GenBank/DDBJ whole genome shotgun (WGS) entry which is preliminary data.</text>
</comment>
<proteinExistence type="predicted"/>
<evidence type="ECO:0000313" key="4">
    <source>
        <dbReference type="EMBL" id="CAL4791647.1"/>
    </source>
</evidence>